<keyword evidence="1" id="KW-0472">Membrane</keyword>
<keyword evidence="1" id="KW-1133">Transmembrane helix</keyword>
<organism evidence="2 3">
    <name type="scientific">Halogeometricum rufum</name>
    <dbReference type="NCBI Taxonomy" id="553469"/>
    <lineage>
        <taxon>Archaea</taxon>
        <taxon>Methanobacteriati</taxon>
        <taxon>Methanobacteriota</taxon>
        <taxon>Stenosarchaea group</taxon>
        <taxon>Halobacteria</taxon>
        <taxon>Halobacteriales</taxon>
        <taxon>Haloferacaceae</taxon>
        <taxon>Halogeometricum</taxon>
    </lineage>
</organism>
<name>A0A1I6GMY1_9EURY</name>
<feature type="transmembrane region" description="Helical" evidence="1">
    <location>
        <begin position="28"/>
        <end position="50"/>
    </location>
</feature>
<dbReference type="Proteomes" id="UP000198531">
    <property type="component" value="Unassembled WGS sequence"/>
</dbReference>
<dbReference type="EMBL" id="FOYT01000001">
    <property type="protein sequence ID" value="SFR43479.1"/>
    <property type="molecule type" value="Genomic_DNA"/>
</dbReference>
<keyword evidence="1" id="KW-0812">Transmembrane</keyword>
<evidence type="ECO:0000256" key="1">
    <source>
        <dbReference type="SAM" id="Phobius"/>
    </source>
</evidence>
<dbReference type="AlphaFoldDB" id="A0A1I6GMY1"/>
<evidence type="ECO:0000313" key="3">
    <source>
        <dbReference type="Proteomes" id="UP000198531"/>
    </source>
</evidence>
<protein>
    <submittedName>
        <fullName evidence="2">Uncharacterized protein</fullName>
    </submittedName>
</protein>
<evidence type="ECO:0000313" key="2">
    <source>
        <dbReference type="EMBL" id="SFR43479.1"/>
    </source>
</evidence>
<feature type="transmembrane region" description="Helical" evidence="1">
    <location>
        <begin position="106"/>
        <end position="139"/>
    </location>
</feature>
<proteinExistence type="predicted"/>
<keyword evidence="3" id="KW-1185">Reference proteome</keyword>
<accession>A0A1I6GMY1</accession>
<sequence>MFLRVTELVWVHHLRRSRREHLVRRRNGIASAVFSGVPVVFGAVAVTYGLTALRQGSLAGEVVALVAGYAALYVALALIPTFVALSEGTEPVAALRYGVGWLAKHPTAALSMGLLTVAVLAVCLLLTVGFALLFAGLAFSLHVAVVEAVDDAAAATESAPDAVPQ</sequence>
<feature type="transmembrane region" description="Helical" evidence="1">
    <location>
        <begin position="62"/>
        <end position="85"/>
    </location>
</feature>
<gene>
    <name evidence="2" type="ORF">SAMN04487947_1399</name>
</gene>
<reference evidence="3" key="1">
    <citation type="submission" date="2016-10" db="EMBL/GenBank/DDBJ databases">
        <authorList>
            <person name="Varghese N."/>
            <person name="Submissions S."/>
        </authorList>
    </citation>
    <scope>NUCLEOTIDE SEQUENCE [LARGE SCALE GENOMIC DNA]</scope>
    <source>
        <strain evidence="3">CGMCC 1.7736</strain>
    </source>
</reference>